<accession>A0A8J2U9P9</accession>
<keyword evidence="2 4" id="KW-0238">DNA-binding</keyword>
<dbReference type="PANTHER" id="PTHR47506">
    <property type="entry name" value="TRANSCRIPTIONAL REGULATORY PROTEIN"/>
    <property type="match status" value="1"/>
</dbReference>
<dbReference type="GO" id="GO:0003677">
    <property type="term" value="F:DNA binding"/>
    <property type="evidence" value="ECO:0007669"/>
    <property type="project" value="UniProtKB-UniRule"/>
</dbReference>
<evidence type="ECO:0000313" key="7">
    <source>
        <dbReference type="Proteomes" id="UP000607559"/>
    </source>
</evidence>
<evidence type="ECO:0000256" key="3">
    <source>
        <dbReference type="ARBA" id="ARBA00023163"/>
    </source>
</evidence>
<dbReference type="AlphaFoldDB" id="A0A8J2U9P9"/>
<evidence type="ECO:0000313" key="6">
    <source>
        <dbReference type="EMBL" id="GGA88978.1"/>
    </source>
</evidence>
<keyword evidence="1" id="KW-0805">Transcription regulation</keyword>
<evidence type="ECO:0000259" key="5">
    <source>
        <dbReference type="PROSITE" id="PS50977"/>
    </source>
</evidence>
<dbReference type="PANTHER" id="PTHR47506:SF1">
    <property type="entry name" value="HTH-TYPE TRANSCRIPTIONAL REGULATOR YJDC"/>
    <property type="match status" value="1"/>
</dbReference>
<organism evidence="6 7">
    <name type="scientific">Puia dinghuensis</name>
    <dbReference type="NCBI Taxonomy" id="1792502"/>
    <lineage>
        <taxon>Bacteria</taxon>
        <taxon>Pseudomonadati</taxon>
        <taxon>Bacteroidota</taxon>
        <taxon>Chitinophagia</taxon>
        <taxon>Chitinophagales</taxon>
        <taxon>Chitinophagaceae</taxon>
        <taxon>Puia</taxon>
    </lineage>
</organism>
<dbReference type="RefSeq" id="WP_188929202.1">
    <property type="nucleotide sequence ID" value="NZ_BMJC01000001.1"/>
</dbReference>
<dbReference type="Gene3D" id="1.10.357.10">
    <property type="entry name" value="Tetracycline Repressor, domain 2"/>
    <property type="match status" value="1"/>
</dbReference>
<evidence type="ECO:0000256" key="4">
    <source>
        <dbReference type="PROSITE-ProRule" id="PRU00335"/>
    </source>
</evidence>
<dbReference type="PRINTS" id="PR00455">
    <property type="entry name" value="HTHTETR"/>
</dbReference>
<gene>
    <name evidence="6" type="ORF">GCM10011511_10290</name>
</gene>
<sequence length="184" mass="21501">MRESAVKDRILDTASRLFYDQGYHVTGINQIIEEADIARASLYNHFPSKTDLLLAYLDRTHQEWFVELDEFLAPIPMAREKLLALFDYRLQRQRRYGYKGCPFNKITAETSDDEQVLQRVKVHKEQIRDTIRQLVLQAEHRRLMDDDRLTDTLFLLQEGGIVLGATFRSSNDAEKARQIAESLL</sequence>
<reference evidence="6" key="1">
    <citation type="journal article" date="2014" name="Int. J. Syst. Evol. Microbiol.">
        <title>Complete genome sequence of Corynebacterium casei LMG S-19264T (=DSM 44701T), isolated from a smear-ripened cheese.</title>
        <authorList>
            <consortium name="US DOE Joint Genome Institute (JGI-PGF)"/>
            <person name="Walter F."/>
            <person name="Albersmeier A."/>
            <person name="Kalinowski J."/>
            <person name="Ruckert C."/>
        </authorList>
    </citation>
    <scope>NUCLEOTIDE SEQUENCE</scope>
    <source>
        <strain evidence="6">CGMCC 1.15448</strain>
    </source>
</reference>
<feature type="DNA-binding region" description="H-T-H motif" evidence="4">
    <location>
        <begin position="27"/>
        <end position="46"/>
    </location>
</feature>
<comment type="caution">
    <text evidence="6">The sequence shown here is derived from an EMBL/GenBank/DDBJ whole genome shotgun (WGS) entry which is preliminary data.</text>
</comment>
<dbReference type="Pfam" id="PF00440">
    <property type="entry name" value="TetR_N"/>
    <property type="match status" value="1"/>
</dbReference>
<keyword evidence="7" id="KW-1185">Reference proteome</keyword>
<dbReference type="InterPro" id="IPR036271">
    <property type="entry name" value="Tet_transcr_reg_TetR-rel_C_sf"/>
</dbReference>
<dbReference type="InterPro" id="IPR009057">
    <property type="entry name" value="Homeodomain-like_sf"/>
</dbReference>
<feature type="domain" description="HTH tetR-type" evidence="5">
    <location>
        <begin position="4"/>
        <end position="64"/>
    </location>
</feature>
<dbReference type="InterPro" id="IPR001647">
    <property type="entry name" value="HTH_TetR"/>
</dbReference>
<dbReference type="SUPFAM" id="SSF48498">
    <property type="entry name" value="Tetracyclin repressor-like, C-terminal domain"/>
    <property type="match status" value="1"/>
</dbReference>
<evidence type="ECO:0000256" key="2">
    <source>
        <dbReference type="ARBA" id="ARBA00023125"/>
    </source>
</evidence>
<name>A0A8J2U9P9_9BACT</name>
<dbReference type="PROSITE" id="PS50977">
    <property type="entry name" value="HTH_TETR_2"/>
    <property type="match status" value="1"/>
</dbReference>
<protein>
    <submittedName>
        <fullName evidence="6">TetR family transcriptional regulator</fullName>
    </submittedName>
</protein>
<keyword evidence="3" id="KW-0804">Transcription</keyword>
<evidence type="ECO:0000256" key="1">
    <source>
        <dbReference type="ARBA" id="ARBA00023015"/>
    </source>
</evidence>
<dbReference type="Proteomes" id="UP000607559">
    <property type="component" value="Unassembled WGS sequence"/>
</dbReference>
<dbReference type="EMBL" id="BMJC01000001">
    <property type="protein sequence ID" value="GGA88978.1"/>
    <property type="molecule type" value="Genomic_DNA"/>
</dbReference>
<proteinExistence type="predicted"/>
<reference evidence="6" key="2">
    <citation type="submission" date="2020-09" db="EMBL/GenBank/DDBJ databases">
        <authorList>
            <person name="Sun Q."/>
            <person name="Zhou Y."/>
        </authorList>
    </citation>
    <scope>NUCLEOTIDE SEQUENCE</scope>
    <source>
        <strain evidence="6">CGMCC 1.15448</strain>
    </source>
</reference>
<dbReference type="SUPFAM" id="SSF46689">
    <property type="entry name" value="Homeodomain-like"/>
    <property type="match status" value="1"/>
</dbReference>